<dbReference type="EnsemblMetazoa" id="ISCW001871-RA">
    <property type="protein sequence ID" value="ISCW001871-PA"/>
    <property type="gene ID" value="ISCW001871"/>
</dbReference>
<evidence type="ECO:0000313" key="4">
    <source>
        <dbReference type="Proteomes" id="UP000001555"/>
    </source>
</evidence>
<name>B7PAG8_IXOSC</name>
<organism>
    <name type="scientific">Ixodes scapularis</name>
    <name type="common">Black-legged tick</name>
    <name type="synonym">Deer tick</name>
    <dbReference type="NCBI Taxonomy" id="6945"/>
    <lineage>
        <taxon>Eukaryota</taxon>
        <taxon>Metazoa</taxon>
        <taxon>Ecdysozoa</taxon>
        <taxon>Arthropoda</taxon>
        <taxon>Chelicerata</taxon>
        <taxon>Arachnida</taxon>
        <taxon>Acari</taxon>
        <taxon>Parasitiformes</taxon>
        <taxon>Ixodida</taxon>
        <taxon>Ixodoidea</taxon>
        <taxon>Ixodidae</taxon>
        <taxon>Ixodinae</taxon>
        <taxon>Ixodes</taxon>
    </lineage>
</organism>
<sequence length="142" mass="14773">MYPQESHVHMATDAEIDDNTEVSLSTPIGGFPQSGGPTTVTDVPLGTAAGKSQNSTCSDQSADKMKKEVLSQLNDILKELLVCGTNSQAEKREAKNSGKKTGAPAPPTPLSDAELQRQESSTTINGGGNGQPRGATFAAESR</sequence>
<feature type="region of interest" description="Disordered" evidence="1">
    <location>
        <begin position="1"/>
        <end position="63"/>
    </location>
</feature>
<dbReference type="VEuPathDB" id="VectorBase:ISCW001871"/>
<proteinExistence type="predicted"/>
<feature type="compositionally biased region" description="Polar residues" evidence="1">
    <location>
        <begin position="50"/>
        <end position="60"/>
    </location>
</feature>
<dbReference type="VEuPathDB" id="VectorBase:ISCI001871"/>
<reference evidence="3" key="2">
    <citation type="submission" date="2020-05" db="UniProtKB">
        <authorList>
            <consortium name="EnsemblMetazoa"/>
        </authorList>
    </citation>
    <scope>IDENTIFICATION</scope>
    <source>
        <strain evidence="3">wikel</strain>
    </source>
</reference>
<keyword evidence="4" id="KW-1185">Reference proteome</keyword>
<dbReference type="EMBL" id="DS671188">
    <property type="protein sequence ID" value="EEC03590.1"/>
    <property type="molecule type" value="Genomic_DNA"/>
</dbReference>
<dbReference type="HOGENOM" id="CLU_1817909_0_0_1"/>
<dbReference type="Proteomes" id="UP000001555">
    <property type="component" value="Unassembled WGS sequence"/>
</dbReference>
<dbReference type="AlphaFoldDB" id="B7PAG8"/>
<dbReference type="EMBL" id="ABJB011110255">
    <property type="status" value="NOT_ANNOTATED_CDS"/>
    <property type="molecule type" value="Genomic_DNA"/>
</dbReference>
<gene>
    <name evidence="2" type="ORF">IscW_ISCW001871</name>
</gene>
<protein>
    <submittedName>
        <fullName evidence="2 3">Uncharacterized protein</fullName>
    </submittedName>
</protein>
<evidence type="ECO:0000313" key="2">
    <source>
        <dbReference type="EMBL" id="EEC03590.1"/>
    </source>
</evidence>
<dbReference type="PaxDb" id="6945-B7PAG8"/>
<accession>B7PAG8</accession>
<evidence type="ECO:0000256" key="1">
    <source>
        <dbReference type="SAM" id="MobiDB-lite"/>
    </source>
</evidence>
<feature type="region of interest" description="Disordered" evidence="1">
    <location>
        <begin position="86"/>
        <end position="142"/>
    </location>
</feature>
<feature type="compositionally biased region" description="Basic and acidic residues" evidence="1">
    <location>
        <begin position="1"/>
        <end position="12"/>
    </location>
</feature>
<evidence type="ECO:0000313" key="3">
    <source>
        <dbReference type="EnsemblMetazoa" id="ISCW001871-PA"/>
    </source>
</evidence>
<reference evidence="2 4" key="1">
    <citation type="submission" date="2008-03" db="EMBL/GenBank/DDBJ databases">
        <title>Annotation of Ixodes scapularis.</title>
        <authorList>
            <consortium name="Ixodes scapularis Genome Project Consortium"/>
            <person name="Caler E."/>
            <person name="Hannick L.I."/>
            <person name="Bidwell S."/>
            <person name="Joardar V."/>
            <person name="Thiagarajan M."/>
            <person name="Amedeo P."/>
            <person name="Galinsky K.J."/>
            <person name="Schobel S."/>
            <person name="Inman J."/>
            <person name="Hostetler J."/>
            <person name="Miller J."/>
            <person name="Hammond M."/>
            <person name="Megy K."/>
            <person name="Lawson D."/>
            <person name="Kodira C."/>
            <person name="Sutton G."/>
            <person name="Meyer J."/>
            <person name="Hill C.A."/>
            <person name="Birren B."/>
            <person name="Nene V."/>
            <person name="Collins F."/>
            <person name="Alarcon-Chaidez F."/>
            <person name="Wikel S."/>
            <person name="Strausberg R."/>
        </authorList>
    </citation>
    <scope>NUCLEOTIDE SEQUENCE [LARGE SCALE GENOMIC DNA]</scope>
    <source>
        <strain evidence="4">Wikel</strain>
        <strain evidence="2">Wikel colony</strain>
    </source>
</reference>
<dbReference type="InParanoid" id="B7PAG8"/>